<evidence type="ECO:0000313" key="8">
    <source>
        <dbReference type="EMBL" id="KJE90679.1"/>
    </source>
</evidence>
<evidence type="ECO:0000256" key="4">
    <source>
        <dbReference type="ARBA" id="ARBA00022701"/>
    </source>
</evidence>
<accession>A0A0D2X1E7</accession>
<dbReference type="GO" id="GO:0007020">
    <property type="term" value="P:microtubule nucleation"/>
    <property type="evidence" value="ECO:0007669"/>
    <property type="project" value="InterPro"/>
</dbReference>
<dbReference type="PANTHER" id="PTHR19302">
    <property type="entry name" value="GAMMA TUBULIN COMPLEX PROTEIN"/>
    <property type="match status" value="1"/>
</dbReference>
<dbReference type="CDD" id="cd22572">
    <property type="entry name" value="GCP5_NTD"/>
    <property type="match status" value="1"/>
</dbReference>
<evidence type="ECO:0000259" key="6">
    <source>
        <dbReference type="Pfam" id="PF04130"/>
    </source>
</evidence>
<dbReference type="eggNOG" id="KOG4344">
    <property type="taxonomic scope" value="Eukaryota"/>
</dbReference>
<comment type="similarity">
    <text evidence="2">Belongs to the TUBGCP family.</text>
</comment>
<dbReference type="InterPro" id="IPR042241">
    <property type="entry name" value="GCP_C_sf"/>
</dbReference>
<keyword evidence="5" id="KW-0206">Cytoskeleton</keyword>
<dbReference type="GO" id="GO:0051225">
    <property type="term" value="P:spindle assembly"/>
    <property type="evidence" value="ECO:0007669"/>
    <property type="project" value="TreeGrafter"/>
</dbReference>
<keyword evidence="4" id="KW-0493">Microtubule</keyword>
<dbReference type="STRING" id="595528.A0A0D2X1E7"/>
<dbReference type="RefSeq" id="XP_004364817.1">
    <property type="nucleotide sequence ID" value="XM_004364760.2"/>
</dbReference>
<dbReference type="OrthoDB" id="66546at2759"/>
<feature type="domain" description="Gamma tubulin complex component C-terminal" evidence="6">
    <location>
        <begin position="812"/>
        <end position="1158"/>
    </location>
</feature>
<dbReference type="InterPro" id="IPR059169">
    <property type="entry name" value="GCP5_N_ext"/>
</dbReference>
<name>A0A0D2X1E7_CAPO3</name>
<dbReference type="PANTHER" id="PTHR19302:SF33">
    <property type="entry name" value="GAMMA-TUBULIN COMPLEX COMPONENT 5"/>
    <property type="match status" value="1"/>
</dbReference>
<dbReference type="InterPro" id="IPR040457">
    <property type="entry name" value="GCP_C"/>
</dbReference>
<dbReference type="InParanoid" id="A0A0D2X1E7"/>
<dbReference type="PhylomeDB" id="A0A0D2X1E7"/>
<dbReference type="InterPro" id="IPR007259">
    <property type="entry name" value="GCP"/>
</dbReference>
<comment type="subcellular location">
    <subcellularLocation>
        <location evidence="1">Cytoplasm</location>
        <location evidence="1">Cytoskeleton</location>
    </subcellularLocation>
</comment>
<dbReference type="Proteomes" id="UP000008743">
    <property type="component" value="Unassembled WGS sequence"/>
</dbReference>
<dbReference type="GO" id="GO:0043015">
    <property type="term" value="F:gamma-tubulin binding"/>
    <property type="evidence" value="ECO:0007669"/>
    <property type="project" value="InterPro"/>
</dbReference>
<evidence type="ECO:0000256" key="1">
    <source>
        <dbReference type="ARBA" id="ARBA00004245"/>
    </source>
</evidence>
<organism evidence="8 9">
    <name type="scientific">Capsaspora owczarzaki (strain ATCC 30864)</name>
    <dbReference type="NCBI Taxonomy" id="595528"/>
    <lineage>
        <taxon>Eukaryota</taxon>
        <taxon>Filasterea</taxon>
        <taxon>Capsaspora</taxon>
    </lineage>
</organism>
<dbReference type="InterPro" id="IPR041470">
    <property type="entry name" value="GCP_N"/>
</dbReference>
<evidence type="ECO:0000256" key="3">
    <source>
        <dbReference type="ARBA" id="ARBA00022490"/>
    </source>
</evidence>
<feature type="domain" description="Gamma tubulin complex component protein N-terminal" evidence="7">
    <location>
        <begin position="377"/>
        <end position="785"/>
    </location>
</feature>
<dbReference type="GO" id="GO:0005874">
    <property type="term" value="C:microtubule"/>
    <property type="evidence" value="ECO:0007669"/>
    <property type="project" value="UniProtKB-KW"/>
</dbReference>
<protein>
    <recommendedName>
        <fullName evidence="10">Spindle pole body component</fullName>
    </recommendedName>
</protein>
<dbReference type="GO" id="GO:0000922">
    <property type="term" value="C:spindle pole"/>
    <property type="evidence" value="ECO:0007669"/>
    <property type="project" value="InterPro"/>
</dbReference>
<evidence type="ECO:0000256" key="5">
    <source>
        <dbReference type="ARBA" id="ARBA00023212"/>
    </source>
</evidence>
<dbReference type="Pfam" id="PF17681">
    <property type="entry name" value="GCP_N_terminal"/>
    <property type="match status" value="1"/>
</dbReference>
<dbReference type="Pfam" id="PF04130">
    <property type="entry name" value="GCP_C_terminal"/>
    <property type="match status" value="1"/>
</dbReference>
<proteinExistence type="inferred from homology"/>
<dbReference type="GO" id="GO:0000930">
    <property type="term" value="C:gamma-tubulin complex"/>
    <property type="evidence" value="ECO:0007669"/>
    <property type="project" value="TreeGrafter"/>
</dbReference>
<evidence type="ECO:0008006" key="10">
    <source>
        <dbReference type="Google" id="ProtNLM"/>
    </source>
</evidence>
<reference evidence="9" key="1">
    <citation type="submission" date="2011-02" db="EMBL/GenBank/DDBJ databases">
        <title>The Genome Sequence of Capsaspora owczarzaki ATCC 30864.</title>
        <authorList>
            <person name="Russ C."/>
            <person name="Cuomo C."/>
            <person name="Burger G."/>
            <person name="Gray M.W."/>
            <person name="Holland P.W.H."/>
            <person name="King N."/>
            <person name="Lang F.B.F."/>
            <person name="Roger A.J."/>
            <person name="Ruiz-Trillo I."/>
            <person name="Young S.K."/>
            <person name="Zeng Q."/>
            <person name="Gargeya S."/>
            <person name="Alvarado L."/>
            <person name="Berlin A."/>
            <person name="Chapman S.B."/>
            <person name="Chen Z."/>
            <person name="Freedman E."/>
            <person name="Gellesch M."/>
            <person name="Goldberg J."/>
            <person name="Griggs A."/>
            <person name="Gujja S."/>
            <person name="Heilman E."/>
            <person name="Heiman D."/>
            <person name="Howarth C."/>
            <person name="Mehta T."/>
            <person name="Neiman D."/>
            <person name="Pearson M."/>
            <person name="Roberts A."/>
            <person name="Saif S."/>
            <person name="Shea T."/>
            <person name="Shenoy N."/>
            <person name="Sisk P."/>
            <person name="Stolte C."/>
            <person name="Sykes S."/>
            <person name="White J."/>
            <person name="Yandava C."/>
            <person name="Haas B."/>
            <person name="Nusbaum C."/>
            <person name="Birren B."/>
        </authorList>
    </citation>
    <scope>NUCLEOTIDE SEQUENCE</scope>
    <source>
        <strain evidence="9">ATCC 30864</strain>
    </source>
</reference>
<gene>
    <name evidence="8" type="ORF">CAOG_001949</name>
</gene>
<evidence type="ECO:0000259" key="7">
    <source>
        <dbReference type="Pfam" id="PF17681"/>
    </source>
</evidence>
<dbReference type="AlphaFoldDB" id="A0A0D2X1E7"/>
<dbReference type="GO" id="GO:0000278">
    <property type="term" value="P:mitotic cell cycle"/>
    <property type="evidence" value="ECO:0007669"/>
    <property type="project" value="TreeGrafter"/>
</dbReference>
<sequence length="1171" mass="129170">MPQLPVAVVDAAPIQRLLGRLVTSITGLRLDDTASKVDAANFELARKYASSNFKFHRFPDTNSHRVRATIAGLVDKLTIQSEHAKAEALQRYYGAYLRIIEAEQTGASSAQRDEGFEVLQFLISLSQSPTHADYHESPVARQSRAADPSVYHAELLAELKEDLSEWEAELALNDALDEAEEAMHRAGVDAVSDAANAAAALARSSSDSASASAVAAAVAVEENAVAQPTQSLALLQLLFQRQPFLHQLENYIVKPYWTSSALPSTDSRHLSIDALQTHHAMILPFVRTSEHSVAVQTRQFHSNMAPETTLQTWLEVATASTGLSSTPAHTVISETVLLRECIWLLLGARQSVVFTLSSRRFNCCSIERLVEFETRRSTLISVPSVRTSISVPHLSPASYAAALDTVIRLCTALEQVRAIEAIFGQFLPTDSRAVGTPAHGPAQLPLALQGFAEFCSKQLRLLSDVLIQLENDCSTLGALAAGETVLSEQSATEARLLSDTVRRPTTFAHVPTELDLTTSFVAYPSPDSKEMAAVSMFASTASNNHLDCVVPNSRLSILALDMQLRPWIPKFEHLAALGTTLTGISWMENQSHIPPDNALEPHEISRRLLDESYAMLESADLLSRSTAWQVFVTECFLACASPCLHVLGTWMSTGSVHDLAQDMFFELHPTVKPTDSSFWSDYATLRHSRDGQSACPRFLQGAASGIVRCGLAVVLSTTLEATQSKHPGAVADKLEPAFLQAAVRSMILARQDVAGTVVVSFETSLLRLIQSCDASSSTRLMQLLRQSGVHNRVAGTVACDRTSRSLTIFEYITAVRRIILMEAGEVWNPVCHTLFSLIASNTQWRDGYFLTGVLHEHLPPSMAHLASVFSIAVSESVSKPSRSTVNRANVDSTHVDVFSTDCMEVVLHAPWPATILMDDNTLAQYNRVFQFLLRVKHAKWALDAIRPPRPTCTTPPDAKLCAKLQRLQHLLLLTRHKLQHFVNAIHPYLLTRVLQSVSTEFQSTMAAANFLDDFLAAHRDYVQTLVDRCLLHPQVAIISDVIGKVLNLALQFAGIWVEYERVRSLVYSGQAAEEEETLLDREELDDEELLEDVRAPRRLPSDTEPSESIAIASMERILSQAEFVDGEFHRCHHFAVTVLNNIAARGSLPHFEALAFMLRSEQRIQPLRYRI</sequence>
<keyword evidence="3" id="KW-0963">Cytoplasm</keyword>
<evidence type="ECO:0000313" key="9">
    <source>
        <dbReference type="Proteomes" id="UP000008743"/>
    </source>
</evidence>
<dbReference type="GO" id="GO:0051321">
    <property type="term" value="P:meiotic cell cycle"/>
    <property type="evidence" value="ECO:0007669"/>
    <property type="project" value="TreeGrafter"/>
</dbReference>
<dbReference type="GO" id="GO:0051011">
    <property type="term" value="F:microtubule minus-end binding"/>
    <property type="evidence" value="ECO:0007669"/>
    <property type="project" value="TreeGrafter"/>
</dbReference>
<evidence type="ECO:0000256" key="2">
    <source>
        <dbReference type="ARBA" id="ARBA00010337"/>
    </source>
</evidence>
<dbReference type="EMBL" id="KE346361">
    <property type="protein sequence ID" value="KJE90679.1"/>
    <property type="molecule type" value="Genomic_DNA"/>
</dbReference>
<dbReference type="GO" id="GO:0031122">
    <property type="term" value="P:cytoplasmic microtubule organization"/>
    <property type="evidence" value="ECO:0007669"/>
    <property type="project" value="TreeGrafter"/>
</dbReference>
<dbReference type="Gene3D" id="1.20.120.1900">
    <property type="entry name" value="Gamma-tubulin complex, C-terminal domain"/>
    <property type="match status" value="1"/>
</dbReference>
<keyword evidence="9" id="KW-1185">Reference proteome</keyword>